<proteinExistence type="predicted"/>
<keyword evidence="2" id="KW-0233">DNA recombination</keyword>
<evidence type="ECO:0000313" key="5">
    <source>
        <dbReference type="Proteomes" id="UP001464891"/>
    </source>
</evidence>
<sequence length="206" mass="23761">MTIRAALYLRVSTTDKGQETDNQLLQLKEFCDRQGWSIAFTYVDRESGRKGRRERGDFSRMFEDAGKRKFDVLVFWSLDRFSREGIRKTIAYLQQLDHLKVKFKSYTEPLLDTENELVAHIVLGVLAYLAQQEAVKISERTKAGLQRVRVQGKTLGRPDGFEQWKDQLVNMSAAGYSQGRIARETGLAYNTVKNYLARISIKNRVT</sequence>
<dbReference type="Gene3D" id="3.40.50.1390">
    <property type="entry name" value="Resolvase, N-terminal catalytic domain"/>
    <property type="match status" value="1"/>
</dbReference>
<dbReference type="InterPro" id="IPR016032">
    <property type="entry name" value="Sig_transdc_resp-reg_C-effctor"/>
</dbReference>
<dbReference type="RefSeq" id="WP_190443372.1">
    <property type="nucleotide sequence ID" value="NZ_JAMPKM010000024.1"/>
</dbReference>
<dbReference type="Gene3D" id="1.10.10.10">
    <property type="entry name" value="Winged helix-like DNA-binding domain superfamily/Winged helix DNA-binding domain"/>
    <property type="match status" value="1"/>
</dbReference>
<dbReference type="Proteomes" id="UP001464891">
    <property type="component" value="Unassembled WGS sequence"/>
</dbReference>
<protein>
    <submittedName>
        <fullName evidence="4">Recombinase family protein</fullName>
    </submittedName>
</protein>
<accession>A0ABV0JER1</accession>
<dbReference type="EMBL" id="JAMPKM010000024">
    <property type="protein sequence ID" value="MEP0820277.1"/>
    <property type="molecule type" value="Genomic_DNA"/>
</dbReference>
<dbReference type="InterPro" id="IPR036388">
    <property type="entry name" value="WH-like_DNA-bd_sf"/>
</dbReference>
<name>A0ABV0JER1_9CYAN</name>
<evidence type="ECO:0000256" key="1">
    <source>
        <dbReference type="ARBA" id="ARBA00023125"/>
    </source>
</evidence>
<dbReference type="SMART" id="SM00857">
    <property type="entry name" value="Resolvase"/>
    <property type="match status" value="1"/>
</dbReference>
<dbReference type="SUPFAM" id="SSF53041">
    <property type="entry name" value="Resolvase-like"/>
    <property type="match status" value="1"/>
</dbReference>
<dbReference type="InterPro" id="IPR036162">
    <property type="entry name" value="Resolvase-like_N_sf"/>
</dbReference>
<dbReference type="CDD" id="cd00338">
    <property type="entry name" value="Ser_Recombinase"/>
    <property type="match status" value="1"/>
</dbReference>
<dbReference type="SUPFAM" id="SSF46894">
    <property type="entry name" value="C-terminal effector domain of the bipartite response regulators"/>
    <property type="match status" value="1"/>
</dbReference>
<evidence type="ECO:0000256" key="2">
    <source>
        <dbReference type="ARBA" id="ARBA00023172"/>
    </source>
</evidence>
<reference evidence="4 5" key="1">
    <citation type="submission" date="2022-04" db="EMBL/GenBank/DDBJ databases">
        <title>Positive selection, recombination, and allopatry shape intraspecific diversity of widespread and dominant cyanobacteria.</title>
        <authorList>
            <person name="Wei J."/>
            <person name="Shu W."/>
            <person name="Hu C."/>
        </authorList>
    </citation>
    <scope>NUCLEOTIDE SEQUENCE [LARGE SCALE GENOMIC DNA]</scope>
    <source>
        <strain evidence="4 5">GB2-A4</strain>
    </source>
</reference>
<dbReference type="PANTHER" id="PTHR30461:SF2">
    <property type="entry name" value="SERINE RECOMBINASE PINE-RELATED"/>
    <property type="match status" value="1"/>
</dbReference>
<dbReference type="PROSITE" id="PS51736">
    <property type="entry name" value="RECOMBINASES_3"/>
    <property type="match status" value="1"/>
</dbReference>
<organism evidence="4 5">
    <name type="scientific">Trichocoleus desertorum GB2-A4</name>
    <dbReference type="NCBI Taxonomy" id="2933944"/>
    <lineage>
        <taxon>Bacteria</taxon>
        <taxon>Bacillati</taxon>
        <taxon>Cyanobacteriota</taxon>
        <taxon>Cyanophyceae</taxon>
        <taxon>Leptolyngbyales</taxon>
        <taxon>Trichocoleusaceae</taxon>
        <taxon>Trichocoleus</taxon>
    </lineage>
</organism>
<gene>
    <name evidence="4" type="ORF">NC998_24570</name>
</gene>
<feature type="domain" description="Resolvase/invertase-type recombinase catalytic" evidence="3">
    <location>
        <begin position="4"/>
        <end position="152"/>
    </location>
</feature>
<evidence type="ECO:0000259" key="3">
    <source>
        <dbReference type="PROSITE" id="PS51736"/>
    </source>
</evidence>
<dbReference type="Pfam" id="PF00239">
    <property type="entry name" value="Resolvase"/>
    <property type="match status" value="1"/>
</dbReference>
<evidence type="ECO:0000313" key="4">
    <source>
        <dbReference type="EMBL" id="MEP0820277.1"/>
    </source>
</evidence>
<dbReference type="InterPro" id="IPR006119">
    <property type="entry name" value="Resolv_N"/>
</dbReference>
<comment type="caution">
    <text evidence="4">The sequence shown here is derived from an EMBL/GenBank/DDBJ whole genome shotgun (WGS) entry which is preliminary data.</text>
</comment>
<keyword evidence="5" id="KW-1185">Reference proteome</keyword>
<dbReference type="PANTHER" id="PTHR30461">
    <property type="entry name" value="DNA-INVERTASE FROM LAMBDOID PROPHAGE"/>
    <property type="match status" value="1"/>
</dbReference>
<dbReference type="InterPro" id="IPR050639">
    <property type="entry name" value="SSR_resolvase"/>
</dbReference>
<keyword evidence="1" id="KW-0238">DNA-binding</keyword>